<keyword evidence="14" id="KW-0408">Iron</keyword>
<evidence type="ECO:0000256" key="6">
    <source>
        <dbReference type="ARBA" id="ARBA00022617"/>
    </source>
</evidence>
<organism evidence="27 28">
    <name type="scientific">Maudiozyma exigua</name>
    <name type="common">Yeast</name>
    <name type="synonym">Kazachstania exigua</name>
    <dbReference type="NCBI Taxonomy" id="34358"/>
    <lineage>
        <taxon>Eukaryota</taxon>
        <taxon>Fungi</taxon>
        <taxon>Dikarya</taxon>
        <taxon>Ascomycota</taxon>
        <taxon>Saccharomycotina</taxon>
        <taxon>Saccharomycetes</taxon>
        <taxon>Saccharomycetales</taxon>
        <taxon>Saccharomycetaceae</taxon>
        <taxon>Maudiozyma</taxon>
    </lineage>
</organism>
<dbReference type="InterPro" id="IPR000262">
    <property type="entry name" value="FMN-dep_DH"/>
</dbReference>
<comment type="cofactor">
    <cofactor evidence="1">
        <name>FMN</name>
        <dbReference type="ChEBI" id="CHEBI:58210"/>
    </cofactor>
</comment>
<comment type="subunit">
    <text evidence="4">Homotetramer.</text>
</comment>
<feature type="compositionally biased region" description="Basic and acidic residues" evidence="24">
    <location>
        <begin position="409"/>
        <end position="419"/>
    </location>
</feature>
<dbReference type="GO" id="GO:0004460">
    <property type="term" value="F:L-lactate dehydrogenase (cytochrome) activity"/>
    <property type="evidence" value="ECO:0007669"/>
    <property type="project" value="UniProtKB-EC"/>
</dbReference>
<dbReference type="CDD" id="cd02922">
    <property type="entry name" value="FCB2_FMN"/>
    <property type="match status" value="1"/>
</dbReference>
<dbReference type="PROSITE" id="PS50255">
    <property type="entry name" value="CYTOCHROME_B5_2"/>
    <property type="match status" value="1"/>
</dbReference>
<comment type="catalytic activity">
    <reaction evidence="16">
        <text>(S)-lactate + 2 Fe(III)-[cytochrome c] = 2 Fe(II)-[cytochrome c] + pyruvate + 2 H(+)</text>
        <dbReference type="Rhea" id="RHEA:19909"/>
        <dbReference type="Rhea" id="RHEA-COMP:10350"/>
        <dbReference type="Rhea" id="RHEA-COMP:14399"/>
        <dbReference type="ChEBI" id="CHEBI:15361"/>
        <dbReference type="ChEBI" id="CHEBI:15378"/>
        <dbReference type="ChEBI" id="CHEBI:16651"/>
        <dbReference type="ChEBI" id="CHEBI:29033"/>
        <dbReference type="ChEBI" id="CHEBI:29034"/>
        <dbReference type="EC" id="1.1.2.3"/>
    </reaction>
    <physiologicalReaction direction="left-to-right" evidence="16">
        <dbReference type="Rhea" id="RHEA:19910"/>
    </physiologicalReaction>
</comment>
<evidence type="ECO:0000256" key="5">
    <source>
        <dbReference type="ARBA" id="ARBA00022448"/>
    </source>
</evidence>
<evidence type="ECO:0000256" key="8">
    <source>
        <dbReference type="ARBA" id="ARBA00022643"/>
    </source>
</evidence>
<dbReference type="OrthoDB" id="1925334at2759"/>
<comment type="similarity">
    <text evidence="17">In the C-terminal section; belongs to the FMN-dependent alpha-hydroxy acid dehydrogenase family.</text>
</comment>
<dbReference type="EMBL" id="PUHR01000018">
    <property type="protein sequence ID" value="KAG0670902.1"/>
    <property type="molecule type" value="Genomic_DNA"/>
</dbReference>
<evidence type="ECO:0000256" key="18">
    <source>
        <dbReference type="ARBA" id="ARBA00061589"/>
    </source>
</evidence>
<dbReference type="Pfam" id="PF00173">
    <property type="entry name" value="Cyt-b5"/>
    <property type="match status" value="1"/>
</dbReference>
<evidence type="ECO:0000256" key="20">
    <source>
        <dbReference type="ARBA" id="ARBA00068515"/>
    </source>
</evidence>
<evidence type="ECO:0000256" key="15">
    <source>
        <dbReference type="ARBA" id="ARBA00023128"/>
    </source>
</evidence>
<dbReference type="FunFam" id="3.10.120.10:FF:000009">
    <property type="entry name" value="Cytochrome b2, mitochondrial, putative"/>
    <property type="match status" value="1"/>
</dbReference>
<dbReference type="InterPro" id="IPR036400">
    <property type="entry name" value="Cyt_B5-like_heme/steroid_sf"/>
</dbReference>
<keyword evidence="9" id="KW-0679">Respiratory chain</keyword>
<evidence type="ECO:0000256" key="23">
    <source>
        <dbReference type="ARBA" id="ARBA00078938"/>
    </source>
</evidence>
<dbReference type="PROSITE" id="PS00191">
    <property type="entry name" value="CYTOCHROME_B5_1"/>
    <property type="match status" value="1"/>
</dbReference>
<feature type="domain" description="FMN hydroxy acid dehydrogenase" evidence="26">
    <location>
        <begin position="206"/>
        <end position="585"/>
    </location>
</feature>
<evidence type="ECO:0000256" key="17">
    <source>
        <dbReference type="ARBA" id="ARBA00061137"/>
    </source>
</evidence>
<dbReference type="PANTHER" id="PTHR10578">
    <property type="entry name" value="S -2-HYDROXY-ACID OXIDASE-RELATED"/>
    <property type="match status" value="1"/>
</dbReference>
<dbReference type="AlphaFoldDB" id="A0A9P6WDC6"/>
<feature type="domain" description="Cytochrome b5 heme-binding" evidence="25">
    <location>
        <begin position="97"/>
        <end position="174"/>
    </location>
</feature>
<dbReference type="FunFam" id="3.20.20.70:FF:000062">
    <property type="entry name" value="Cytochrome b2, mitochondrial, putative"/>
    <property type="match status" value="1"/>
</dbReference>
<feature type="compositionally biased region" description="Polar residues" evidence="24">
    <location>
        <begin position="83"/>
        <end position="95"/>
    </location>
</feature>
<dbReference type="PANTHER" id="PTHR10578:SF148">
    <property type="entry name" value="L-LACTATE DEHYDROGENASE (CYTOCHROME)"/>
    <property type="match status" value="1"/>
</dbReference>
<dbReference type="GO" id="GO:0005758">
    <property type="term" value="C:mitochondrial intermembrane space"/>
    <property type="evidence" value="ECO:0007669"/>
    <property type="project" value="UniProtKB-SubCell"/>
</dbReference>
<feature type="region of interest" description="Disordered" evidence="24">
    <location>
        <begin position="83"/>
        <end position="106"/>
    </location>
</feature>
<dbReference type="GO" id="GO:0046872">
    <property type="term" value="F:metal ion binding"/>
    <property type="evidence" value="ECO:0007669"/>
    <property type="project" value="UniProtKB-KW"/>
</dbReference>
<evidence type="ECO:0000256" key="19">
    <source>
        <dbReference type="ARBA" id="ARBA00066458"/>
    </source>
</evidence>
<keyword evidence="11" id="KW-0809">Transit peptide</keyword>
<dbReference type="Gene3D" id="3.20.20.70">
    <property type="entry name" value="Aldolase class I"/>
    <property type="match status" value="1"/>
</dbReference>
<evidence type="ECO:0000256" key="21">
    <source>
        <dbReference type="ARBA" id="ARBA00075949"/>
    </source>
</evidence>
<evidence type="ECO:0000256" key="3">
    <source>
        <dbReference type="ARBA" id="ARBA00004569"/>
    </source>
</evidence>
<keyword evidence="8" id="KW-0288">FMN</keyword>
<sequence length="616" mass="68168">MQAISKNSTFLRNCKNLKFISKNINNRKLSSSYITLSQLQSIKTNNNYKNYSSKNLRNSLILLSSVSFLAYYANDQLQHNANSLISNDNGKNPASNKKPISPAEVAKHNKPDDCWVVIDGYVYDVSFFIPNHPGGEDVIRANAGKDVTAIFMPLHAKGTLEKNIPIENQLGPLSKPMPKKLVCPPYAPGETPYEIMTKQKLRDNMPPLGTILNLYDFERLASKILTNQAWAYYSSGADDEITYRENHNAYHRIFFKPHILVDVKDVNLKTTMLGNKTDVPFYVSATALCKLGNPEGGEVDIAKGCGSTSYMVPQMISTLASCSLDEVAEGKANDKQLQWFQLYVNSDRKITRNLIKHAEDLGMKAIFVTVDAPSLGNREKDQKIKFTTQGSEGPKILQKKGDTSNAAAEAKKKENKSDGASKALSKFIDPSLSWEDIAKMRELTKLPIVIKGVQRAEDAVRAAQMGCQGVVLSNHGGRQLDFSRAPIEVLAETMPILKHHGLDKNFDVFVDGGIRRGTDILKALCLGATGVGLGRPFLYANSCYGRDGVAHAIDIITKELEMSMRLLGVSKIEDLNPGFLDLQSLHARSVLVAKDALYENSYKEPQLAKFLIDDDD</sequence>
<feature type="region of interest" description="Disordered" evidence="24">
    <location>
        <begin position="389"/>
        <end position="420"/>
    </location>
</feature>
<keyword evidence="10" id="KW-0479">Metal-binding</keyword>
<evidence type="ECO:0000256" key="7">
    <source>
        <dbReference type="ARBA" id="ARBA00022630"/>
    </source>
</evidence>
<dbReference type="InterPro" id="IPR008259">
    <property type="entry name" value="FMN_hydac_DH_AS"/>
</dbReference>
<evidence type="ECO:0000256" key="12">
    <source>
        <dbReference type="ARBA" id="ARBA00022982"/>
    </source>
</evidence>
<evidence type="ECO:0000259" key="26">
    <source>
        <dbReference type="PROSITE" id="PS51349"/>
    </source>
</evidence>
<proteinExistence type="inferred from homology"/>
<dbReference type="EC" id="1.1.2.3" evidence="19"/>
<keyword evidence="13" id="KW-0560">Oxidoreductase</keyword>
<reference evidence="27 28" key="1">
    <citation type="submission" date="2020-11" db="EMBL/GenBank/DDBJ databases">
        <title>Kefir isolates.</title>
        <authorList>
            <person name="Marcisauskas S."/>
            <person name="Kim Y."/>
            <person name="Blasche S."/>
        </authorList>
    </citation>
    <scope>NUCLEOTIDE SEQUENCE [LARGE SCALE GENOMIC DNA]</scope>
    <source>
        <strain evidence="27 28">OG2</strain>
    </source>
</reference>
<evidence type="ECO:0000256" key="22">
    <source>
        <dbReference type="ARBA" id="ARBA00078774"/>
    </source>
</evidence>
<keyword evidence="6" id="KW-0349">Heme</keyword>
<dbReference type="InterPro" id="IPR001199">
    <property type="entry name" value="Cyt_B5-like_heme/steroid-bd"/>
</dbReference>
<evidence type="ECO:0000256" key="11">
    <source>
        <dbReference type="ARBA" id="ARBA00022946"/>
    </source>
</evidence>
<evidence type="ECO:0000256" key="10">
    <source>
        <dbReference type="ARBA" id="ARBA00022723"/>
    </source>
</evidence>
<keyword evidence="12" id="KW-0249">Electron transport</keyword>
<evidence type="ECO:0000256" key="16">
    <source>
        <dbReference type="ARBA" id="ARBA00052399"/>
    </source>
</evidence>
<dbReference type="Pfam" id="PF01070">
    <property type="entry name" value="FMN_dh"/>
    <property type="match status" value="1"/>
</dbReference>
<dbReference type="Proteomes" id="UP000750334">
    <property type="component" value="Unassembled WGS sequence"/>
</dbReference>
<evidence type="ECO:0000256" key="14">
    <source>
        <dbReference type="ARBA" id="ARBA00023004"/>
    </source>
</evidence>
<comment type="subcellular location">
    <subcellularLocation>
        <location evidence="3">Mitochondrion intermembrane space</location>
    </subcellularLocation>
</comment>
<keyword evidence="5" id="KW-0813">Transport</keyword>
<comment type="caution">
    <text evidence="27">The sequence shown here is derived from an EMBL/GenBank/DDBJ whole genome shotgun (WGS) entry which is preliminary data.</text>
</comment>
<name>A0A9P6WDC6_MAUEX</name>
<dbReference type="InterPro" id="IPR037396">
    <property type="entry name" value="FMN_HAD"/>
</dbReference>
<keyword evidence="15" id="KW-0496">Mitochondrion</keyword>
<evidence type="ECO:0000256" key="9">
    <source>
        <dbReference type="ARBA" id="ARBA00022660"/>
    </source>
</evidence>
<protein>
    <recommendedName>
        <fullName evidence="20">L-lactate dehydrogenase (cytochrome)</fullName>
        <ecNumber evidence="19">1.1.2.3</ecNumber>
    </recommendedName>
    <alternativeName>
        <fullName evidence="22">Cytochrome b2</fullName>
    </alternativeName>
    <alternativeName>
        <fullName evidence="21">Flavocytochrome b2</fullName>
    </alternativeName>
    <alternativeName>
        <fullName evidence="23">L-lactate ferricytochrome c oxidoreductase</fullName>
    </alternativeName>
</protein>
<keyword evidence="28" id="KW-1185">Reference proteome</keyword>
<evidence type="ECO:0000313" key="28">
    <source>
        <dbReference type="Proteomes" id="UP000750334"/>
    </source>
</evidence>
<dbReference type="SUPFAM" id="SSF51395">
    <property type="entry name" value="FMN-linked oxidoreductases"/>
    <property type="match status" value="1"/>
</dbReference>
<evidence type="ECO:0000256" key="1">
    <source>
        <dbReference type="ARBA" id="ARBA00001917"/>
    </source>
</evidence>
<dbReference type="PROSITE" id="PS00557">
    <property type="entry name" value="FMN_HYDROXY_ACID_DH_1"/>
    <property type="match status" value="1"/>
</dbReference>
<keyword evidence="7" id="KW-0285">Flavoprotein</keyword>
<accession>A0A9P6WDC6</accession>
<dbReference type="InterPro" id="IPR013785">
    <property type="entry name" value="Aldolase_TIM"/>
</dbReference>
<comment type="similarity">
    <text evidence="18">In the N-terminal section; belongs to the cytochrome b5 family.</text>
</comment>
<evidence type="ECO:0000256" key="4">
    <source>
        <dbReference type="ARBA" id="ARBA00011881"/>
    </source>
</evidence>
<dbReference type="PROSITE" id="PS51349">
    <property type="entry name" value="FMN_HYDROXY_ACID_DH_2"/>
    <property type="match status" value="1"/>
</dbReference>
<evidence type="ECO:0000256" key="24">
    <source>
        <dbReference type="SAM" id="MobiDB-lite"/>
    </source>
</evidence>
<comment type="cofactor">
    <cofactor evidence="2">
        <name>heme b</name>
        <dbReference type="ChEBI" id="CHEBI:60344"/>
    </cofactor>
</comment>
<dbReference type="InterPro" id="IPR018506">
    <property type="entry name" value="Cyt_B5_heme-BS"/>
</dbReference>
<evidence type="ECO:0000256" key="13">
    <source>
        <dbReference type="ARBA" id="ARBA00023002"/>
    </source>
</evidence>
<gene>
    <name evidence="27" type="primary">CYB2</name>
    <name evidence="27" type="ORF">C6P45_001667</name>
</gene>
<dbReference type="InterPro" id="IPR037458">
    <property type="entry name" value="L-MDH/L-LDH_FMN-bd"/>
</dbReference>
<dbReference type="SMART" id="SM01117">
    <property type="entry name" value="Cyt-b5"/>
    <property type="match status" value="1"/>
</dbReference>
<evidence type="ECO:0000256" key="2">
    <source>
        <dbReference type="ARBA" id="ARBA00001970"/>
    </source>
</evidence>
<evidence type="ECO:0000259" key="25">
    <source>
        <dbReference type="PROSITE" id="PS50255"/>
    </source>
</evidence>
<dbReference type="GO" id="GO:0020037">
    <property type="term" value="F:heme binding"/>
    <property type="evidence" value="ECO:0007669"/>
    <property type="project" value="InterPro"/>
</dbReference>
<dbReference type="GO" id="GO:0006089">
    <property type="term" value="P:lactate metabolic process"/>
    <property type="evidence" value="ECO:0007669"/>
    <property type="project" value="TreeGrafter"/>
</dbReference>
<dbReference type="SUPFAM" id="SSF55856">
    <property type="entry name" value="Cytochrome b5-like heme/steroid binding domain"/>
    <property type="match status" value="1"/>
</dbReference>
<evidence type="ECO:0000313" key="27">
    <source>
        <dbReference type="EMBL" id="KAG0670902.1"/>
    </source>
</evidence>
<dbReference type="Gene3D" id="3.10.120.10">
    <property type="entry name" value="Cytochrome b5-like heme/steroid binding domain"/>
    <property type="match status" value="1"/>
</dbReference>